<name>A0A3P3VN98_9GAMM</name>
<evidence type="ECO:0000256" key="2">
    <source>
        <dbReference type="SAM" id="Phobius"/>
    </source>
</evidence>
<gene>
    <name evidence="3" type="ORF">D0544_14855</name>
</gene>
<dbReference type="Proteomes" id="UP000280792">
    <property type="component" value="Unassembled WGS sequence"/>
</dbReference>
<organism evidence="3 4">
    <name type="scientific">Aestuariirhabdus litorea</name>
    <dbReference type="NCBI Taxonomy" id="2528527"/>
    <lineage>
        <taxon>Bacteria</taxon>
        <taxon>Pseudomonadati</taxon>
        <taxon>Pseudomonadota</taxon>
        <taxon>Gammaproteobacteria</taxon>
        <taxon>Oceanospirillales</taxon>
        <taxon>Aestuariirhabdaceae</taxon>
        <taxon>Aestuariirhabdus</taxon>
    </lineage>
</organism>
<feature type="compositionally biased region" description="Low complexity" evidence="1">
    <location>
        <begin position="148"/>
        <end position="193"/>
    </location>
</feature>
<reference evidence="3 4" key="1">
    <citation type="submission" date="2018-08" db="EMBL/GenBank/DDBJ databases">
        <authorList>
            <person name="Khan S.A."/>
        </authorList>
    </citation>
    <scope>NUCLEOTIDE SEQUENCE [LARGE SCALE GENOMIC DNA]</scope>
    <source>
        <strain evidence="3 4">GTF-13</strain>
    </source>
</reference>
<keyword evidence="2" id="KW-1133">Transmembrane helix</keyword>
<protein>
    <submittedName>
        <fullName evidence="3">Uncharacterized protein</fullName>
    </submittedName>
</protein>
<keyword evidence="2" id="KW-0472">Membrane</keyword>
<proteinExistence type="predicted"/>
<dbReference type="SUPFAM" id="SSF48452">
    <property type="entry name" value="TPR-like"/>
    <property type="match status" value="1"/>
</dbReference>
<dbReference type="InterPro" id="IPR011990">
    <property type="entry name" value="TPR-like_helical_dom_sf"/>
</dbReference>
<feature type="transmembrane region" description="Helical" evidence="2">
    <location>
        <begin position="45"/>
        <end position="63"/>
    </location>
</feature>
<evidence type="ECO:0000256" key="1">
    <source>
        <dbReference type="SAM" id="MobiDB-lite"/>
    </source>
</evidence>
<accession>A0A3P3VN98</accession>
<feature type="compositionally biased region" description="Polar residues" evidence="1">
    <location>
        <begin position="117"/>
        <end position="134"/>
    </location>
</feature>
<feature type="region of interest" description="Disordered" evidence="1">
    <location>
        <begin position="80"/>
        <end position="207"/>
    </location>
</feature>
<dbReference type="EMBL" id="QWEZ01000002">
    <property type="protein sequence ID" value="RRJ83116.1"/>
    <property type="molecule type" value="Genomic_DNA"/>
</dbReference>
<keyword evidence="4" id="KW-1185">Reference proteome</keyword>
<dbReference type="Pfam" id="PF13432">
    <property type="entry name" value="TPR_16"/>
    <property type="match status" value="1"/>
</dbReference>
<dbReference type="Gene3D" id="1.25.40.10">
    <property type="entry name" value="Tetratricopeptide repeat domain"/>
    <property type="match status" value="2"/>
</dbReference>
<evidence type="ECO:0000313" key="3">
    <source>
        <dbReference type="EMBL" id="RRJ83116.1"/>
    </source>
</evidence>
<keyword evidence="2" id="KW-0812">Transmembrane</keyword>
<evidence type="ECO:0000313" key="4">
    <source>
        <dbReference type="Proteomes" id="UP000280792"/>
    </source>
</evidence>
<feature type="compositionally biased region" description="Pro residues" evidence="1">
    <location>
        <begin position="138"/>
        <end position="147"/>
    </location>
</feature>
<dbReference type="AlphaFoldDB" id="A0A3P3VN98"/>
<reference evidence="3 4" key="2">
    <citation type="submission" date="2018-12" db="EMBL/GenBank/DDBJ databases">
        <title>Simiduia agarivorans gen. nov., sp. nov., a marine, agarolytic bacterium isolated from shallow coastal water from Keelung, Taiwan.</title>
        <authorList>
            <person name="Shieh W.Y."/>
        </authorList>
    </citation>
    <scope>NUCLEOTIDE SEQUENCE [LARGE SCALE GENOMIC DNA]</scope>
    <source>
        <strain evidence="3 4">GTF-13</strain>
    </source>
</reference>
<dbReference type="RefSeq" id="WP_125017489.1">
    <property type="nucleotide sequence ID" value="NZ_QWEZ01000002.1"/>
</dbReference>
<sequence length="404" mass="43724">MSLINDMLRDLDERNAAADSPARDRVGQLFESPASHRRWYQRPGYWGLGALGVALVGAALYGLSLTQTATFDAGARVAAPASAPPQLQPQDRPAAEPEAVADLPEASKERVAGPAQAPTQESPPQAETIENPTANAPVPSPAPPPQAPQVAEAPSEPVAKAAAPALATLTPESTTPAAVAGKATTATPKATAPRPAPAQEELPRSTIVNARRSEEQLLVAARALLEAGRQQEAERAMQRELEADPGRHRLRLMLAKSLLSHDPVAARILMEQGLALLPNHHPYRLALAYSFMRAGDYTEAARVLAAQRPTMADALDYYTTEAAVQQFLGDYAASEQTYQQLLRLQGANGRWLLGLAIAQDHRGNYQQARINYQKTLVMTDVDPQGRDYARQQLERLQRMEVESW</sequence>
<comment type="caution">
    <text evidence="3">The sequence shown here is derived from an EMBL/GenBank/DDBJ whole genome shotgun (WGS) entry which is preliminary data.</text>
</comment>